<evidence type="ECO:0000313" key="2">
    <source>
        <dbReference type="Proteomes" id="UP000002774"/>
    </source>
</evidence>
<dbReference type="HOGENOM" id="CLU_1003608_0_0_10"/>
<dbReference type="RefSeq" id="WP_008507286.1">
    <property type="nucleotide sequence ID" value="NZ_CM001403.1"/>
</dbReference>
<dbReference type="OrthoDB" id="771660at2"/>
<reference evidence="1" key="1">
    <citation type="submission" date="2011-09" db="EMBL/GenBank/DDBJ databases">
        <title>The permanent draft genome of Mucilaginibacter paludis DSM 18603.</title>
        <authorList>
            <consortium name="US DOE Joint Genome Institute (JGI-PGF)"/>
            <person name="Lucas S."/>
            <person name="Han J."/>
            <person name="Lapidus A."/>
            <person name="Bruce D."/>
            <person name="Goodwin L."/>
            <person name="Pitluck S."/>
            <person name="Peters L."/>
            <person name="Kyrpides N."/>
            <person name="Mavromatis K."/>
            <person name="Ivanova N."/>
            <person name="Mikhailova N."/>
            <person name="Held B."/>
            <person name="Detter J.C."/>
            <person name="Tapia R."/>
            <person name="Han C."/>
            <person name="Land M."/>
            <person name="Hauser L."/>
            <person name="Markowitz V."/>
            <person name="Cheng J.-F."/>
            <person name="Hugenholtz P."/>
            <person name="Woyke T."/>
            <person name="Wu D."/>
            <person name="Tindall B."/>
            <person name="Brambilla E."/>
            <person name="Klenk H.-P."/>
            <person name="Eisen J.A."/>
        </authorList>
    </citation>
    <scope>NUCLEOTIDE SEQUENCE [LARGE SCALE GENOMIC DNA]</scope>
    <source>
        <strain evidence="1">DSM 18603</strain>
    </source>
</reference>
<organism evidence="1 2">
    <name type="scientific">Mucilaginibacter paludis DSM 18603</name>
    <dbReference type="NCBI Taxonomy" id="714943"/>
    <lineage>
        <taxon>Bacteria</taxon>
        <taxon>Pseudomonadati</taxon>
        <taxon>Bacteroidota</taxon>
        <taxon>Sphingobacteriia</taxon>
        <taxon>Sphingobacteriales</taxon>
        <taxon>Sphingobacteriaceae</taxon>
        <taxon>Mucilaginibacter</taxon>
    </lineage>
</organism>
<protein>
    <submittedName>
        <fullName evidence="1">Uncharacterized protein</fullName>
    </submittedName>
</protein>
<keyword evidence="2" id="KW-1185">Reference proteome</keyword>
<proteinExistence type="predicted"/>
<dbReference type="STRING" id="714943.Mucpa_2909"/>
<sequence length="255" mass="29100">MKPGERRLPVYTLEGNDFFVDVAHGVLREVAYPGNEIPFYLMKDKLDHYTMHFHRGIKNFPQSAMDDPQIVVVPVPKMVVLDAEGMALKYGVSMDGISQLRDVDVMNNQEQLARRLNDEYPIIDIASRDFRVYLGLGELRDVTDPSRVIAIDDLYSSPFERNACYYLPKTCQVVKIGPDKKKLPAGLVKVISPDRLALDPIGAARLYGLDDLEMLRRYPIGKRLEAHVSRLSKAELTRIMNICRIRSKRIKRPSL</sequence>
<name>H1YAH4_9SPHI</name>
<dbReference type="AlphaFoldDB" id="H1YAH4"/>
<gene>
    <name evidence="1" type="ORF">Mucpa_2909</name>
</gene>
<evidence type="ECO:0000313" key="1">
    <source>
        <dbReference type="EMBL" id="EHQ27017.1"/>
    </source>
</evidence>
<dbReference type="Proteomes" id="UP000002774">
    <property type="component" value="Chromosome"/>
</dbReference>
<accession>H1YAH4</accession>
<dbReference type="EMBL" id="CM001403">
    <property type="protein sequence ID" value="EHQ27017.1"/>
    <property type="molecule type" value="Genomic_DNA"/>
</dbReference>